<comment type="caution">
    <text evidence="2">The sequence shown here is derived from an EMBL/GenBank/DDBJ whole genome shotgun (WGS) entry which is preliminary data.</text>
</comment>
<protein>
    <recommendedName>
        <fullName evidence="4">Cellulase</fullName>
    </recommendedName>
</protein>
<keyword evidence="1" id="KW-0732">Signal</keyword>
<name>A0AB34JPR4_PRYPA</name>
<evidence type="ECO:0008006" key="4">
    <source>
        <dbReference type="Google" id="ProtNLM"/>
    </source>
</evidence>
<keyword evidence="3" id="KW-1185">Reference proteome</keyword>
<dbReference type="EMBL" id="JBGBPQ010000006">
    <property type="protein sequence ID" value="KAL1523430.1"/>
    <property type="molecule type" value="Genomic_DNA"/>
</dbReference>
<evidence type="ECO:0000313" key="3">
    <source>
        <dbReference type="Proteomes" id="UP001515480"/>
    </source>
</evidence>
<dbReference type="AlphaFoldDB" id="A0AB34JPR4"/>
<evidence type="ECO:0000313" key="2">
    <source>
        <dbReference type="EMBL" id="KAL1523430.1"/>
    </source>
</evidence>
<sequence>MLQAVIAIVTSTIPVPVSAAVHGPTPSSSGRPAAAVSPFAAPPGIATAGCPSNCGTRCGSHNASCGWAQGGRCSPFSVLPNVQDQGCRAWEDRGRFSTSPFFRESSPRSYQAWQSAGSSDTWVAHGCDGAGIQTDCFGDVMYFEHFDQPSPAPAPPCSSEPYPSHRACSFTHPGKPSGAASFGQYQCGWWRGYKSANAANLQNSPGRGAAYDAGLFGAAGAGADYSKLLADVLDNCPSCRTSTKSALQTPFTDAKAFFTGALWPWVCSEADDAAYEPYTGSKYMNCYCDNEPHNGRQPSGGKPVFPYESMFVYCGLYEDGSGNSLTCDLITLEPNGGEQPTNATVYASSFVLRPAAF</sequence>
<evidence type="ECO:0000256" key="1">
    <source>
        <dbReference type="SAM" id="SignalP"/>
    </source>
</evidence>
<gene>
    <name evidence="2" type="ORF">AB1Y20_018370</name>
</gene>
<organism evidence="2 3">
    <name type="scientific">Prymnesium parvum</name>
    <name type="common">Toxic golden alga</name>
    <dbReference type="NCBI Taxonomy" id="97485"/>
    <lineage>
        <taxon>Eukaryota</taxon>
        <taxon>Haptista</taxon>
        <taxon>Haptophyta</taxon>
        <taxon>Prymnesiophyceae</taxon>
        <taxon>Prymnesiales</taxon>
        <taxon>Prymnesiaceae</taxon>
        <taxon>Prymnesium</taxon>
    </lineage>
</organism>
<feature type="chain" id="PRO_5044199371" description="Cellulase" evidence="1">
    <location>
        <begin position="20"/>
        <end position="357"/>
    </location>
</feature>
<accession>A0AB34JPR4</accession>
<reference evidence="2 3" key="1">
    <citation type="journal article" date="2024" name="Science">
        <title>Giant polyketide synthase enzymes in the biosynthesis of giant marine polyether toxins.</title>
        <authorList>
            <person name="Fallon T.R."/>
            <person name="Shende V.V."/>
            <person name="Wierzbicki I.H."/>
            <person name="Pendleton A.L."/>
            <person name="Watervoot N.F."/>
            <person name="Auber R.P."/>
            <person name="Gonzalez D.J."/>
            <person name="Wisecaver J.H."/>
            <person name="Moore B.S."/>
        </authorList>
    </citation>
    <scope>NUCLEOTIDE SEQUENCE [LARGE SCALE GENOMIC DNA]</scope>
    <source>
        <strain evidence="2 3">12B1</strain>
    </source>
</reference>
<feature type="signal peptide" evidence="1">
    <location>
        <begin position="1"/>
        <end position="19"/>
    </location>
</feature>
<dbReference type="Proteomes" id="UP001515480">
    <property type="component" value="Unassembled WGS sequence"/>
</dbReference>
<proteinExistence type="predicted"/>